<accession>A0ABW1ZT18</accession>
<keyword evidence="3" id="KW-1185">Reference proteome</keyword>
<sequence>MAHVQAQGFAAAGVSVGIAFFPDERLGPEDLMRLADERLYAMKAQHRRARTGQG</sequence>
<evidence type="ECO:0000259" key="1">
    <source>
        <dbReference type="Pfam" id="PF00990"/>
    </source>
</evidence>
<dbReference type="InterPro" id="IPR000160">
    <property type="entry name" value="GGDEF_dom"/>
</dbReference>
<protein>
    <submittedName>
        <fullName evidence="2">Diguanylate cyclase domain-containing protein</fullName>
        <ecNumber evidence="2">2.7.7.65</ecNumber>
    </submittedName>
</protein>
<evidence type="ECO:0000313" key="2">
    <source>
        <dbReference type="EMBL" id="MFC6663320.1"/>
    </source>
</evidence>
<dbReference type="EC" id="2.7.7.65" evidence="2"/>
<evidence type="ECO:0000313" key="3">
    <source>
        <dbReference type="Proteomes" id="UP001596317"/>
    </source>
</evidence>
<keyword evidence="2" id="KW-0548">Nucleotidyltransferase</keyword>
<dbReference type="InterPro" id="IPR029787">
    <property type="entry name" value="Nucleotide_cyclase"/>
</dbReference>
<reference evidence="3" key="1">
    <citation type="journal article" date="2019" name="Int. J. Syst. Evol. Microbiol.">
        <title>The Global Catalogue of Microorganisms (GCM) 10K type strain sequencing project: providing services to taxonomists for standard genome sequencing and annotation.</title>
        <authorList>
            <consortium name="The Broad Institute Genomics Platform"/>
            <consortium name="The Broad Institute Genome Sequencing Center for Infectious Disease"/>
            <person name="Wu L."/>
            <person name="Ma J."/>
        </authorList>
    </citation>
    <scope>NUCLEOTIDE SEQUENCE [LARGE SCALE GENOMIC DNA]</scope>
    <source>
        <strain evidence="3">CCUG 63830</strain>
    </source>
</reference>
<keyword evidence="2" id="KW-0808">Transferase</keyword>
<gene>
    <name evidence="2" type="ORF">ACFP90_25105</name>
</gene>
<dbReference type="GO" id="GO:0052621">
    <property type="term" value="F:diguanylate cyclase activity"/>
    <property type="evidence" value="ECO:0007669"/>
    <property type="project" value="UniProtKB-EC"/>
</dbReference>
<dbReference type="InterPro" id="IPR043128">
    <property type="entry name" value="Rev_trsase/Diguanyl_cyclase"/>
</dbReference>
<organism evidence="2 3">
    <name type="scientific">Deinococcus multiflagellatus</name>
    <dbReference type="NCBI Taxonomy" id="1656887"/>
    <lineage>
        <taxon>Bacteria</taxon>
        <taxon>Thermotogati</taxon>
        <taxon>Deinococcota</taxon>
        <taxon>Deinococci</taxon>
        <taxon>Deinococcales</taxon>
        <taxon>Deinococcaceae</taxon>
        <taxon>Deinococcus</taxon>
    </lineage>
</organism>
<dbReference type="Gene3D" id="3.30.70.270">
    <property type="match status" value="1"/>
</dbReference>
<proteinExistence type="predicted"/>
<dbReference type="SUPFAM" id="SSF55073">
    <property type="entry name" value="Nucleotide cyclase"/>
    <property type="match status" value="1"/>
</dbReference>
<dbReference type="Proteomes" id="UP001596317">
    <property type="component" value="Unassembled WGS sequence"/>
</dbReference>
<feature type="domain" description="GGDEF" evidence="1">
    <location>
        <begin position="12"/>
        <end position="48"/>
    </location>
</feature>
<dbReference type="EMBL" id="JBHSWB010000003">
    <property type="protein sequence ID" value="MFC6663320.1"/>
    <property type="molecule type" value="Genomic_DNA"/>
</dbReference>
<comment type="caution">
    <text evidence="2">The sequence shown here is derived from an EMBL/GenBank/DDBJ whole genome shotgun (WGS) entry which is preliminary data.</text>
</comment>
<dbReference type="Pfam" id="PF00990">
    <property type="entry name" value="GGDEF"/>
    <property type="match status" value="1"/>
</dbReference>
<name>A0ABW1ZT18_9DEIO</name>
<dbReference type="RefSeq" id="WP_380059130.1">
    <property type="nucleotide sequence ID" value="NZ_JBHSWB010000003.1"/>
</dbReference>